<evidence type="ECO:0000313" key="2">
    <source>
        <dbReference type="EMBL" id="PZN71513.1"/>
    </source>
</evidence>
<dbReference type="InterPro" id="IPR025202">
    <property type="entry name" value="PLD-like_dom"/>
</dbReference>
<dbReference type="SMART" id="SM00155">
    <property type="entry name" value="PLDc"/>
    <property type="match status" value="1"/>
</dbReference>
<dbReference type="InterPro" id="IPR001736">
    <property type="entry name" value="PLipase_D/transphosphatidylase"/>
</dbReference>
<reference evidence="2 3" key="1">
    <citation type="journal article" date="2018" name="Aquat. Microb. Ecol.">
        <title>Gammaproteobacterial methanotrophs dominate.</title>
        <authorList>
            <person name="Rissanen A.J."/>
            <person name="Saarenheimo J."/>
            <person name="Tiirola M."/>
            <person name="Peura S."/>
            <person name="Aalto S.L."/>
            <person name="Karvinen A."/>
            <person name="Nykanen H."/>
        </authorList>
    </citation>
    <scope>NUCLEOTIDE SEQUENCE [LARGE SCALE GENOMIC DNA]</scope>
    <source>
        <strain evidence="2">AMbin10</strain>
    </source>
</reference>
<dbReference type="GO" id="GO:0006793">
    <property type="term" value="P:phosphorus metabolic process"/>
    <property type="evidence" value="ECO:0007669"/>
    <property type="project" value="UniProtKB-ARBA"/>
</dbReference>
<dbReference type="EMBL" id="QJPH01000519">
    <property type="protein sequence ID" value="PZN71513.1"/>
    <property type="molecule type" value="Genomic_DNA"/>
</dbReference>
<accession>A0A2W4QHQ9</accession>
<evidence type="ECO:0000259" key="1">
    <source>
        <dbReference type="PROSITE" id="PS50035"/>
    </source>
</evidence>
<dbReference type="AlphaFoldDB" id="A0A2W4QHQ9"/>
<protein>
    <recommendedName>
        <fullName evidence="1">PLD phosphodiesterase domain-containing protein</fullName>
    </recommendedName>
</protein>
<comment type="caution">
    <text evidence="2">The sequence shown here is derived from an EMBL/GenBank/DDBJ whole genome shotgun (WGS) entry which is preliminary data.</text>
</comment>
<sequence length="400" mass="46456">MTMKILFEQSLVDELRKLSNSSIKRIWIASPYIGSLKSVQRIIGNKWLNNPDLSVHLLTDIEELYRLSYDTLEAFYKAGSIKSLRGLHAKIYIIDDHVIITSANLTKTAFSKRYEIGIIIEGIEAKDAISQYEQWWKNKAETVTLEQLQNISASCSISEIDDKNELPNLWNLPTASSQQSNSSGTGKLKDYEYFISCYKDLANIYASNQIITPDIPLYFEVDGLLDYLFHHEEMPSNAYRRDKNLNLKKPRNLTTLNRKREIKKYAIKYKQWVENGNDIHWRLTRTELLQELLAPHEIRNLSWDQIREVIDCLNCMNSFPINKTKFLNNNDLNIILESWSNLIYGSDDLKIRMVDCKKALIYFGDSSIQELIAFYNPETYPIRNSNSNAGLRFFGYDVSI</sequence>
<dbReference type="Proteomes" id="UP000249396">
    <property type="component" value="Unassembled WGS sequence"/>
</dbReference>
<feature type="domain" description="PLD phosphodiesterase" evidence="1">
    <location>
        <begin position="83"/>
        <end position="109"/>
    </location>
</feature>
<organism evidence="2 3">
    <name type="scientific">Candidatus Methylumidiphilus alinenensis</name>
    <dbReference type="NCBI Taxonomy" id="2202197"/>
    <lineage>
        <taxon>Bacteria</taxon>
        <taxon>Pseudomonadati</taxon>
        <taxon>Pseudomonadota</taxon>
        <taxon>Gammaproteobacteria</taxon>
        <taxon>Methylococcales</taxon>
        <taxon>Candidatus Methylumidiphilus</taxon>
    </lineage>
</organism>
<evidence type="ECO:0000313" key="3">
    <source>
        <dbReference type="Proteomes" id="UP000249396"/>
    </source>
</evidence>
<gene>
    <name evidence="2" type="ORF">DM484_26145</name>
</gene>
<dbReference type="Pfam" id="PF13091">
    <property type="entry name" value="PLDc_2"/>
    <property type="match status" value="1"/>
</dbReference>
<name>A0A2W4QHQ9_9GAMM</name>
<dbReference type="SUPFAM" id="SSF56024">
    <property type="entry name" value="Phospholipase D/nuclease"/>
    <property type="match status" value="1"/>
</dbReference>
<dbReference type="PROSITE" id="PS50035">
    <property type="entry name" value="PLD"/>
    <property type="match status" value="1"/>
</dbReference>
<dbReference type="GO" id="GO:0003824">
    <property type="term" value="F:catalytic activity"/>
    <property type="evidence" value="ECO:0007669"/>
    <property type="project" value="InterPro"/>
</dbReference>
<dbReference type="Gene3D" id="3.30.870.10">
    <property type="entry name" value="Endonuclease Chain A"/>
    <property type="match status" value="1"/>
</dbReference>
<proteinExistence type="predicted"/>